<reference evidence="10 11" key="1">
    <citation type="submission" date="2021-09" db="EMBL/GenBank/DDBJ databases">
        <title>Genomic insights and catalytic innovation underlie evolution of tropane alkaloids biosynthesis.</title>
        <authorList>
            <person name="Wang Y.-J."/>
            <person name="Tian T."/>
            <person name="Huang J.-P."/>
            <person name="Huang S.-X."/>
        </authorList>
    </citation>
    <scope>NUCLEOTIDE SEQUENCE [LARGE SCALE GENOMIC DNA]</scope>
    <source>
        <strain evidence="10">KIB-2018</strain>
        <tissue evidence="10">Leaf</tissue>
    </source>
</reference>
<sequence>MENQNKDGGVAVSGGGHSSTVDVLLRVLAFVLSLTAAIVLGLDKQTKVISDKSIVAKWHYLSAFVYLLVANAVASSYAALSAIISLRGKKGWWVPFIAILDLLTVAVLFSADGAAAAIGLMAYKGNSHVGWTKVCNVFRRFCGQVVAAAVLSVLGTVMFLLIVVLALLKRSK</sequence>
<comment type="subunit">
    <text evidence="3 8">Homodimer and heterodimers.</text>
</comment>
<evidence type="ECO:0000313" key="11">
    <source>
        <dbReference type="Proteomes" id="UP001159364"/>
    </source>
</evidence>
<dbReference type="PANTHER" id="PTHR36488">
    <property type="entry name" value="CASP-LIKE PROTEIN 1U1"/>
    <property type="match status" value="1"/>
</dbReference>
<feature type="transmembrane region" description="Helical" evidence="8">
    <location>
        <begin position="63"/>
        <end position="86"/>
    </location>
</feature>
<protein>
    <recommendedName>
        <fullName evidence="8">CASP-like protein</fullName>
    </recommendedName>
</protein>
<comment type="similarity">
    <text evidence="2 8">Belongs to the Casparian strip membrane proteins (CASP) family.</text>
</comment>
<gene>
    <name evidence="10" type="ORF">K2173_022329</name>
</gene>
<keyword evidence="5 8" id="KW-0812">Transmembrane</keyword>
<keyword evidence="6 8" id="KW-1133">Transmembrane helix</keyword>
<comment type="caution">
    <text evidence="10">The sequence shown here is derived from an EMBL/GenBank/DDBJ whole genome shotgun (WGS) entry which is preliminary data.</text>
</comment>
<feature type="transmembrane region" description="Helical" evidence="8">
    <location>
        <begin position="23"/>
        <end position="42"/>
    </location>
</feature>
<dbReference type="EMBL" id="JAIWQS010000005">
    <property type="protein sequence ID" value="KAJ8766270.1"/>
    <property type="molecule type" value="Genomic_DNA"/>
</dbReference>
<feature type="transmembrane region" description="Helical" evidence="8">
    <location>
        <begin position="92"/>
        <end position="120"/>
    </location>
</feature>
<dbReference type="NCBIfam" id="TIGR01569">
    <property type="entry name" value="A_tha_TIGR01569"/>
    <property type="match status" value="1"/>
</dbReference>
<evidence type="ECO:0000256" key="7">
    <source>
        <dbReference type="ARBA" id="ARBA00023136"/>
    </source>
</evidence>
<evidence type="ECO:0000256" key="4">
    <source>
        <dbReference type="ARBA" id="ARBA00022475"/>
    </source>
</evidence>
<name>A0AAV8THI2_9ROSI</name>
<dbReference type="Pfam" id="PF04535">
    <property type="entry name" value="CASP_dom"/>
    <property type="match status" value="1"/>
</dbReference>
<dbReference type="AlphaFoldDB" id="A0AAV8THI2"/>
<dbReference type="InterPro" id="IPR006459">
    <property type="entry name" value="CASP/CASPL"/>
</dbReference>
<keyword evidence="11" id="KW-1185">Reference proteome</keyword>
<feature type="domain" description="Casparian strip membrane protein" evidence="9">
    <location>
        <begin position="19"/>
        <end position="157"/>
    </location>
</feature>
<evidence type="ECO:0000256" key="1">
    <source>
        <dbReference type="ARBA" id="ARBA00004651"/>
    </source>
</evidence>
<dbReference type="InterPro" id="IPR006702">
    <property type="entry name" value="CASP_dom"/>
</dbReference>
<comment type="subcellular location">
    <subcellularLocation>
        <location evidence="1 8">Cell membrane</location>
        <topology evidence="1 8">Multi-pass membrane protein</topology>
    </subcellularLocation>
</comment>
<accession>A0AAV8THI2</accession>
<feature type="transmembrane region" description="Helical" evidence="8">
    <location>
        <begin position="141"/>
        <end position="168"/>
    </location>
</feature>
<dbReference type="PANTHER" id="PTHR36488:SF8">
    <property type="entry name" value="CASP-LIKE PROTEIN 1U1"/>
    <property type="match status" value="1"/>
</dbReference>
<evidence type="ECO:0000313" key="10">
    <source>
        <dbReference type="EMBL" id="KAJ8766270.1"/>
    </source>
</evidence>
<evidence type="ECO:0000256" key="3">
    <source>
        <dbReference type="ARBA" id="ARBA00011489"/>
    </source>
</evidence>
<dbReference type="InterPro" id="IPR044173">
    <property type="entry name" value="CASPL"/>
</dbReference>
<dbReference type="GO" id="GO:0005886">
    <property type="term" value="C:plasma membrane"/>
    <property type="evidence" value="ECO:0007669"/>
    <property type="project" value="UniProtKB-SubCell"/>
</dbReference>
<keyword evidence="7 8" id="KW-0472">Membrane</keyword>
<evidence type="ECO:0000259" key="9">
    <source>
        <dbReference type="Pfam" id="PF04535"/>
    </source>
</evidence>
<organism evidence="10 11">
    <name type="scientific">Erythroxylum novogranatense</name>
    <dbReference type="NCBI Taxonomy" id="1862640"/>
    <lineage>
        <taxon>Eukaryota</taxon>
        <taxon>Viridiplantae</taxon>
        <taxon>Streptophyta</taxon>
        <taxon>Embryophyta</taxon>
        <taxon>Tracheophyta</taxon>
        <taxon>Spermatophyta</taxon>
        <taxon>Magnoliopsida</taxon>
        <taxon>eudicotyledons</taxon>
        <taxon>Gunneridae</taxon>
        <taxon>Pentapetalae</taxon>
        <taxon>rosids</taxon>
        <taxon>fabids</taxon>
        <taxon>Malpighiales</taxon>
        <taxon>Erythroxylaceae</taxon>
        <taxon>Erythroxylum</taxon>
    </lineage>
</organism>
<evidence type="ECO:0000256" key="8">
    <source>
        <dbReference type="RuleBase" id="RU361233"/>
    </source>
</evidence>
<evidence type="ECO:0000256" key="2">
    <source>
        <dbReference type="ARBA" id="ARBA00007651"/>
    </source>
</evidence>
<dbReference type="Proteomes" id="UP001159364">
    <property type="component" value="Linkage Group LG05"/>
</dbReference>
<evidence type="ECO:0000256" key="6">
    <source>
        <dbReference type="ARBA" id="ARBA00022989"/>
    </source>
</evidence>
<evidence type="ECO:0000256" key="5">
    <source>
        <dbReference type="ARBA" id="ARBA00022692"/>
    </source>
</evidence>
<proteinExistence type="inferred from homology"/>
<keyword evidence="4 8" id="KW-1003">Cell membrane</keyword>